<dbReference type="InterPro" id="IPR000644">
    <property type="entry name" value="CBS_dom"/>
</dbReference>
<feature type="domain" description="CBS" evidence="12">
    <location>
        <begin position="251"/>
        <end position="310"/>
    </location>
</feature>
<keyword evidence="3" id="KW-1003">Cell membrane</keyword>
<comment type="similarity">
    <text evidence="2">Belongs to the UPF0053 family.</text>
</comment>
<dbReference type="Pfam" id="PF00571">
    <property type="entry name" value="CBS"/>
    <property type="match status" value="2"/>
</dbReference>
<dbReference type="AlphaFoldDB" id="A0A5C4TAG6"/>
<reference evidence="14 15" key="1">
    <citation type="submission" date="2019-05" db="EMBL/GenBank/DDBJ databases">
        <title>We sequenced the genome of Paenibacillus hemerocallicola KCTC 33185 for further insight into its adaptation and study the phylogeny of Paenibacillus.</title>
        <authorList>
            <person name="Narsing Rao M.P."/>
        </authorList>
    </citation>
    <scope>NUCLEOTIDE SEQUENCE [LARGE SCALE GENOMIC DNA]</scope>
    <source>
        <strain evidence="14 15">KCTC 33185</strain>
    </source>
</reference>
<dbReference type="InterPro" id="IPR002550">
    <property type="entry name" value="CNNM"/>
</dbReference>
<sequence>MYRTKVNRYAKEVYLSSLRGGQGNILEGGPLPLGLSIALVLVLVGLNGFFVAAEFAVVKIRGSRIESLVRDGVRRAKFARTILADLNAYLSACQLGITLTSLGLGWIGEPAVSRLLEPAMSKLGVPDPVIHTIAFIIAFAFITTLHITIGEQYPKTYAISKPERITLWIAAPLLLFYKLMRPFIWILNGVSNWMLKKSGVEPDDGHESVHTEEEIRILVKESHRNGLIDKTELTLVDNIFEFSETNSREIMIPRTEMVCLYANMSYEDNKRIAIEEMHTRYPICDPDKDNVVGFVHIKEMLKHHDAIDSILTITRPLMKVPDSMPISTLLRLMQRKRTEMALLIDEYGGTSGLVTIEDIMEEIVGEIHDEFDEGRPRIEKKSPFLYSIDGLLLIHEVNHYFGTEVETDNYDTIGGWLYSQVEIPPRHNQCIHHNGFEYTIEEVDHMRISRLTVRLPDQYEMPVGQEVS</sequence>
<comment type="caution">
    <text evidence="14">The sequence shown here is derived from an EMBL/GenBank/DDBJ whole genome shotgun (WGS) entry which is preliminary data.</text>
</comment>
<evidence type="ECO:0000256" key="8">
    <source>
        <dbReference type="ARBA" id="ARBA00023136"/>
    </source>
</evidence>
<gene>
    <name evidence="14" type="ORF">FE784_13540</name>
</gene>
<dbReference type="InterPro" id="IPR044751">
    <property type="entry name" value="Ion_transp-like_CBS"/>
</dbReference>
<evidence type="ECO:0000313" key="14">
    <source>
        <dbReference type="EMBL" id="TNJ65676.1"/>
    </source>
</evidence>
<dbReference type="EMBL" id="VDCQ01000016">
    <property type="protein sequence ID" value="TNJ65676.1"/>
    <property type="molecule type" value="Genomic_DNA"/>
</dbReference>
<dbReference type="PANTHER" id="PTHR43099">
    <property type="entry name" value="UPF0053 PROTEIN YRKA"/>
    <property type="match status" value="1"/>
</dbReference>
<feature type="transmembrane region" description="Helical" evidence="11">
    <location>
        <begin position="167"/>
        <end position="187"/>
    </location>
</feature>
<keyword evidence="4 10" id="KW-0812">Transmembrane</keyword>
<evidence type="ECO:0000256" key="3">
    <source>
        <dbReference type="ARBA" id="ARBA00022475"/>
    </source>
</evidence>
<keyword evidence="15" id="KW-1185">Reference proteome</keyword>
<accession>A0A5C4TAG6</accession>
<keyword evidence="5" id="KW-0677">Repeat</keyword>
<dbReference type="SUPFAM" id="SSF56176">
    <property type="entry name" value="FAD-binding/transporter-associated domain-like"/>
    <property type="match status" value="1"/>
</dbReference>
<dbReference type="InterPro" id="IPR016169">
    <property type="entry name" value="FAD-bd_PCMH_sub2"/>
</dbReference>
<keyword evidence="8 10" id="KW-0472">Membrane</keyword>
<dbReference type="PROSITE" id="PS51846">
    <property type="entry name" value="CNNM"/>
    <property type="match status" value="1"/>
</dbReference>
<protein>
    <submittedName>
        <fullName evidence="14">HlyC/CorC family transporter</fullName>
    </submittedName>
</protein>
<evidence type="ECO:0000256" key="10">
    <source>
        <dbReference type="PROSITE-ProRule" id="PRU01193"/>
    </source>
</evidence>
<evidence type="ECO:0000256" key="7">
    <source>
        <dbReference type="ARBA" id="ARBA00023122"/>
    </source>
</evidence>
<dbReference type="Pfam" id="PF03471">
    <property type="entry name" value="CorC_HlyC"/>
    <property type="match status" value="1"/>
</dbReference>
<feature type="transmembrane region" description="Helical" evidence="11">
    <location>
        <begin position="128"/>
        <end position="147"/>
    </location>
</feature>
<evidence type="ECO:0000259" key="13">
    <source>
        <dbReference type="PROSITE" id="PS51846"/>
    </source>
</evidence>
<dbReference type="SUPFAM" id="SSF54631">
    <property type="entry name" value="CBS-domain pair"/>
    <property type="match status" value="1"/>
</dbReference>
<evidence type="ECO:0000259" key="12">
    <source>
        <dbReference type="PROSITE" id="PS51371"/>
    </source>
</evidence>
<dbReference type="InterPro" id="IPR046342">
    <property type="entry name" value="CBS_dom_sf"/>
</dbReference>
<evidence type="ECO:0000313" key="15">
    <source>
        <dbReference type="Proteomes" id="UP000307943"/>
    </source>
</evidence>
<keyword evidence="7 9" id="KW-0129">CBS domain</keyword>
<dbReference type="InterPro" id="IPR051676">
    <property type="entry name" value="UPF0053_domain"/>
</dbReference>
<feature type="transmembrane region" description="Helical" evidence="11">
    <location>
        <begin position="78"/>
        <end position="108"/>
    </location>
</feature>
<feature type="transmembrane region" description="Helical" evidence="11">
    <location>
        <begin position="33"/>
        <end position="57"/>
    </location>
</feature>
<dbReference type="CDD" id="cd04590">
    <property type="entry name" value="CBS_pair_CorC_HlyC_assoc"/>
    <property type="match status" value="1"/>
</dbReference>
<dbReference type="FunFam" id="3.10.580.10:FF:000002">
    <property type="entry name" value="Magnesium/cobalt efflux protein CorC"/>
    <property type="match status" value="1"/>
</dbReference>
<keyword evidence="6 10" id="KW-1133">Transmembrane helix</keyword>
<dbReference type="PANTHER" id="PTHR43099:SF2">
    <property type="entry name" value="UPF0053 PROTEIN YRKA"/>
    <property type="match status" value="1"/>
</dbReference>
<evidence type="ECO:0000256" key="11">
    <source>
        <dbReference type="SAM" id="Phobius"/>
    </source>
</evidence>
<evidence type="ECO:0000256" key="2">
    <source>
        <dbReference type="ARBA" id="ARBA00006337"/>
    </source>
</evidence>
<evidence type="ECO:0000256" key="1">
    <source>
        <dbReference type="ARBA" id="ARBA00004651"/>
    </source>
</evidence>
<dbReference type="GO" id="GO:0050660">
    <property type="term" value="F:flavin adenine dinucleotide binding"/>
    <property type="evidence" value="ECO:0007669"/>
    <property type="project" value="InterPro"/>
</dbReference>
<dbReference type="PROSITE" id="PS51371">
    <property type="entry name" value="CBS"/>
    <property type="match status" value="2"/>
</dbReference>
<dbReference type="Proteomes" id="UP000307943">
    <property type="component" value="Unassembled WGS sequence"/>
</dbReference>
<proteinExistence type="inferred from homology"/>
<dbReference type="Gene3D" id="3.30.465.10">
    <property type="match status" value="1"/>
</dbReference>
<comment type="subcellular location">
    <subcellularLocation>
        <location evidence="1">Cell membrane</location>
        <topology evidence="1">Multi-pass membrane protein</topology>
    </subcellularLocation>
</comment>
<evidence type="ECO:0000256" key="5">
    <source>
        <dbReference type="ARBA" id="ARBA00022737"/>
    </source>
</evidence>
<dbReference type="GO" id="GO:0005886">
    <property type="term" value="C:plasma membrane"/>
    <property type="evidence" value="ECO:0007669"/>
    <property type="project" value="UniProtKB-SubCell"/>
</dbReference>
<name>A0A5C4TAG6_9BACL</name>
<evidence type="ECO:0000256" key="9">
    <source>
        <dbReference type="PROSITE-ProRule" id="PRU00703"/>
    </source>
</evidence>
<evidence type="ECO:0000256" key="4">
    <source>
        <dbReference type="ARBA" id="ARBA00022692"/>
    </source>
</evidence>
<evidence type="ECO:0000256" key="6">
    <source>
        <dbReference type="ARBA" id="ARBA00022989"/>
    </source>
</evidence>
<dbReference type="InterPro" id="IPR005170">
    <property type="entry name" value="Transptr-assoc_dom"/>
</dbReference>
<dbReference type="Gene3D" id="3.10.580.10">
    <property type="entry name" value="CBS-domain"/>
    <property type="match status" value="1"/>
</dbReference>
<dbReference type="OrthoDB" id="9798188at2"/>
<organism evidence="14 15">
    <name type="scientific">Paenibacillus hemerocallicola</name>
    <dbReference type="NCBI Taxonomy" id="1172614"/>
    <lineage>
        <taxon>Bacteria</taxon>
        <taxon>Bacillati</taxon>
        <taxon>Bacillota</taxon>
        <taxon>Bacilli</taxon>
        <taxon>Bacillales</taxon>
        <taxon>Paenibacillaceae</taxon>
        <taxon>Paenibacillus</taxon>
    </lineage>
</organism>
<feature type="domain" description="CBS" evidence="12">
    <location>
        <begin position="313"/>
        <end position="370"/>
    </location>
</feature>
<dbReference type="Pfam" id="PF01595">
    <property type="entry name" value="CNNM"/>
    <property type="match status" value="1"/>
</dbReference>
<dbReference type="InterPro" id="IPR036318">
    <property type="entry name" value="FAD-bd_PCMH-like_sf"/>
</dbReference>
<dbReference type="SMART" id="SM01091">
    <property type="entry name" value="CorC_HlyC"/>
    <property type="match status" value="1"/>
</dbReference>
<feature type="domain" description="CNNM transmembrane" evidence="13">
    <location>
        <begin position="29"/>
        <end position="232"/>
    </location>
</feature>